<reference evidence="7" key="1">
    <citation type="journal article" date="2014" name="Genome Announc.">
        <title>Genome sequence of the yeast Cyberlindnera fabianii (Hansenula fabianii).</title>
        <authorList>
            <person name="Freel K.C."/>
            <person name="Sarilar V."/>
            <person name="Neuveglise C."/>
            <person name="Devillers H."/>
            <person name="Friedrich A."/>
            <person name="Schacherer J."/>
        </authorList>
    </citation>
    <scope>NUCLEOTIDE SEQUENCE</scope>
    <source>
        <strain evidence="7">YJS4271</strain>
    </source>
</reference>
<proteinExistence type="predicted"/>
<keyword evidence="3 6" id="KW-1133">Transmembrane helix</keyword>
<dbReference type="OrthoDB" id="413079at2759"/>
<feature type="region of interest" description="Disordered" evidence="5">
    <location>
        <begin position="36"/>
        <end position="88"/>
    </location>
</feature>
<comment type="subcellular location">
    <subcellularLocation>
        <location evidence="1">Membrane</location>
        <topology evidence="1">Multi-pass membrane protein</topology>
    </subcellularLocation>
</comment>
<evidence type="ECO:0000256" key="5">
    <source>
        <dbReference type="SAM" id="MobiDB-lite"/>
    </source>
</evidence>
<dbReference type="SUPFAM" id="SSF103473">
    <property type="entry name" value="MFS general substrate transporter"/>
    <property type="match status" value="1"/>
</dbReference>
<keyword evidence="4 6" id="KW-0472">Membrane</keyword>
<feature type="transmembrane region" description="Helical" evidence="6">
    <location>
        <begin position="529"/>
        <end position="552"/>
    </location>
</feature>
<feature type="transmembrane region" description="Helical" evidence="6">
    <location>
        <begin position="187"/>
        <end position="210"/>
    </location>
</feature>
<accession>A0A061B8P3</accession>
<dbReference type="EMBL" id="LK052896">
    <property type="protein sequence ID" value="CDR43269.1"/>
    <property type="molecule type" value="Genomic_DNA"/>
</dbReference>
<dbReference type="Pfam" id="PF07690">
    <property type="entry name" value="MFS_1"/>
    <property type="match status" value="1"/>
</dbReference>
<sequence length="595" mass="64627">MAPLQMTTDSPKDQSTGTGTDPTLAEELTNRLNAAATNDHADLGQEDLKEQTISRRRQSSIVSRPGLSFNNLPSSIPPPVPESLPTTPGYELSQNMFEQTLVPPSDLAPPSQQRPGLKKQATATTITKLLDYDEQIPAGLEDNVMSISNPPMNRYRVIAGCAFVFTCGMSDGALGALLPHIEAYYNISYAIVSLLWLGNAIGFITIAFTAHWIDSFLGLQKVLTVSVALYTVMFALISSGTLFPVLIIGFFFGGLGGAMAISQYNIFLSKLLNGSKYLGIFHGCYGLGAFIAPLLGTAMVNAGAKWNYFYFIPLGFSIICFVGTALAFSGCHVDLAKWEDVEITDVQAAPSAVASPSEEIDLQDITAGRDSATVGQSSTTQTGAKPAEKEQKHDFAAALKDYRSWLTCSFIFFYQGSEVAIGGWMVTYLLDYRGGNEKSVGYVSSGFWAGVTLGRFLLTHAFTKWFGVRRTLIVLHLLIIVLDILAWLIPNVIVEAVCACFIGVCIGPMYPMMVGLLTRVLPRKIRFCAMTLGTAFGSSGGSAIPFAVGMASQFAGTYVLHPIFLVCYGFMFITWLLFPNIERKGGQSTIWQRLW</sequence>
<feature type="transmembrane region" description="Helical" evidence="6">
    <location>
        <begin position="157"/>
        <end position="181"/>
    </location>
</feature>
<dbReference type="PANTHER" id="PTHR23514">
    <property type="entry name" value="BYPASS OF STOP CODON PROTEIN 6"/>
    <property type="match status" value="1"/>
</dbReference>
<feature type="transmembrane region" description="Helical" evidence="6">
    <location>
        <begin position="470"/>
        <end position="490"/>
    </location>
</feature>
<gene>
    <name evidence="7" type="ORF">CYFA0S_11e02850g</name>
</gene>
<feature type="compositionally biased region" description="Basic and acidic residues" evidence="5">
    <location>
        <begin position="39"/>
        <end position="53"/>
    </location>
</feature>
<feature type="region of interest" description="Disordered" evidence="5">
    <location>
        <begin position="1"/>
        <end position="24"/>
    </location>
</feature>
<feature type="compositionally biased region" description="Polar residues" evidence="5">
    <location>
        <begin position="1"/>
        <end position="21"/>
    </location>
</feature>
<feature type="transmembrane region" description="Helical" evidence="6">
    <location>
        <begin position="222"/>
        <end position="239"/>
    </location>
</feature>
<evidence type="ECO:0000256" key="4">
    <source>
        <dbReference type="ARBA" id="ARBA00023136"/>
    </source>
</evidence>
<feature type="transmembrane region" description="Helical" evidence="6">
    <location>
        <begin position="558"/>
        <end position="578"/>
    </location>
</feature>
<evidence type="ECO:0000313" key="7">
    <source>
        <dbReference type="EMBL" id="CDR43269.1"/>
    </source>
</evidence>
<dbReference type="Gene3D" id="1.20.1250.20">
    <property type="entry name" value="MFS general substrate transporter like domains"/>
    <property type="match status" value="2"/>
</dbReference>
<dbReference type="GO" id="GO:0022857">
    <property type="term" value="F:transmembrane transporter activity"/>
    <property type="evidence" value="ECO:0007669"/>
    <property type="project" value="InterPro"/>
</dbReference>
<dbReference type="InterPro" id="IPR036259">
    <property type="entry name" value="MFS_trans_sf"/>
</dbReference>
<evidence type="ECO:0000256" key="3">
    <source>
        <dbReference type="ARBA" id="ARBA00022989"/>
    </source>
</evidence>
<feature type="transmembrane region" description="Helical" evidence="6">
    <location>
        <begin position="439"/>
        <end position="458"/>
    </location>
</feature>
<feature type="transmembrane region" description="Helical" evidence="6">
    <location>
        <begin position="405"/>
        <end position="427"/>
    </location>
</feature>
<organism evidence="7">
    <name type="scientific">Cyberlindnera fabianii</name>
    <name type="common">Yeast</name>
    <name type="synonym">Hansenula fabianii</name>
    <dbReference type="NCBI Taxonomy" id="36022"/>
    <lineage>
        <taxon>Eukaryota</taxon>
        <taxon>Fungi</taxon>
        <taxon>Dikarya</taxon>
        <taxon>Ascomycota</taxon>
        <taxon>Saccharomycotina</taxon>
        <taxon>Saccharomycetes</taxon>
        <taxon>Phaffomycetales</taxon>
        <taxon>Phaffomycetaceae</taxon>
        <taxon>Cyberlindnera</taxon>
    </lineage>
</organism>
<dbReference type="VEuPathDB" id="FungiDB:BON22_2934"/>
<dbReference type="GO" id="GO:0016020">
    <property type="term" value="C:membrane"/>
    <property type="evidence" value="ECO:0007669"/>
    <property type="project" value="UniProtKB-SubCell"/>
</dbReference>
<feature type="transmembrane region" description="Helical" evidence="6">
    <location>
        <begin position="245"/>
        <end position="268"/>
    </location>
</feature>
<evidence type="ECO:0000256" key="2">
    <source>
        <dbReference type="ARBA" id="ARBA00022692"/>
    </source>
</evidence>
<dbReference type="InterPro" id="IPR011701">
    <property type="entry name" value="MFS"/>
</dbReference>
<feature type="transmembrane region" description="Helical" evidence="6">
    <location>
        <begin position="496"/>
        <end position="517"/>
    </location>
</feature>
<feature type="transmembrane region" description="Helical" evidence="6">
    <location>
        <begin position="280"/>
        <end position="302"/>
    </location>
</feature>
<protein>
    <submittedName>
        <fullName evidence="7">CYFA0S11e02850g1_1</fullName>
    </submittedName>
</protein>
<feature type="transmembrane region" description="Helical" evidence="6">
    <location>
        <begin position="308"/>
        <end position="328"/>
    </location>
</feature>
<name>A0A061B8P3_CYBFA</name>
<dbReference type="PhylomeDB" id="A0A061B8P3"/>
<keyword evidence="2 6" id="KW-0812">Transmembrane</keyword>
<dbReference type="PANTHER" id="PTHR23514:SF6">
    <property type="entry name" value="MAJOR FACILITATOR SUPERFAMILY (MFS) PROFILE DOMAIN-CONTAINING PROTEIN"/>
    <property type="match status" value="1"/>
</dbReference>
<evidence type="ECO:0000256" key="6">
    <source>
        <dbReference type="SAM" id="Phobius"/>
    </source>
</evidence>
<evidence type="ECO:0000256" key="1">
    <source>
        <dbReference type="ARBA" id="ARBA00004141"/>
    </source>
</evidence>
<dbReference type="FunFam" id="1.20.1250.20:FF:000286">
    <property type="entry name" value="MFS efflux transporter"/>
    <property type="match status" value="1"/>
</dbReference>
<dbReference type="AlphaFoldDB" id="A0A061B8P3"/>
<dbReference type="InterPro" id="IPR051788">
    <property type="entry name" value="MFS_Transporter"/>
</dbReference>